<proteinExistence type="predicted"/>
<sequence>MANLEQRVHVAGTTDQLYEVTVNDTDPNAEFGTYTFPIGANNLGNGGLTAANFETAVQAFADSLAGSYPTFVLGSVKKISVSETTL</sequence>
<protein>
    <submittedName>
        <fullName evidence="1">Uncharacterized protein</fullName>
    </submittedName>
</protein>
<dbReference type="Proteomes" id="UP001165270">
    <property type="component" value="Unassembled WGS sequence"/>
</dbReference>
<evidence type="ECO:0000313" key="1">
    <source>
        <dbReference type="EMBL" id="MCI3246297.1"/>
    </source>
</evidence>
<accession>A0ABS9XZK9</accession>
<dbReference type="RefSeq" id="WP_242713648.1">
    <property type="nucleotide sequence ID" value="NZ_JALDAX010000032.1"/>
</dbReference>
<gene>
    <name evidence="1" type="ORF">MQN93_42065</name>
</gene>
<dbReference type="EMBL" id="JALDAX010000032">
    <property type="protein sequence ID" value="MCI3246297.1"/>
    <property type="molecule type" value="Genomic_DNA"/>
</dbReference>
<organism evidence="1 2">
    <name type="scientific">Streptomyces spinosisporus</name>
    <dbReference type="NCBI Taxonomy" id="2927582"/>
    <lineage>
        <taxon>Bacteria</taxon>
        <taxon>Bacillati</taxon>
        <taxon>Actinomycetota</taxon>
        <taxon>Actinomycetes</taxon>
        <taxon>Kitasatosporales</taxon>
        <taxon>Streptomycetaceae</taxon>
        <taxon>Streptomyces</taxon>
    </lineage>
</organism>
<name>A0ABS9XZK9_9ACTN</name>
<evidence type="ECO:0000313" key="2">
    <source>
        <dbReference type="Proteomes" id="UP001165270"/>
    </source>
</evidence>
<comment type="caution">
    <text evidence="1">The sequence shown here is derived from an EMBL/GenBank/DDBJ whole genome shotgun (WGS) entry which is preliminary data.</text>
</comment>
<keyword evidence="2" id="KW-1185">Reference proteome</keyword>
<reference evidence="1" key="1">
    <citation type="submission" date="2022-03" db="EMBL/GenBank/DDBJ databases">
        <title>Streptomyces 7R015 and 7R016 isolated from Barleria lupulina in Thailand.</title>
        <authorList>
            <person name="Kanchanasin P."/>
            <person name="Phongsopitanun W."/>
            <person name="Tanasupawat S."/>
        </authorList>
    </citation>
    <scope>NUCLEOTIDE SEQUENCE</scope>
    <source>
        <strain evidence="1">7R016</strain>
    </source>
</reference>